<sequence>MKVVLQKVKSASVRVDGQEVSSIGPGLLLLVGIKTDDVSSNADYLVRKCLSLRLWPDESDPSSSNPWKLSVKDKDLEILAVSQFTLYGHVKNGSKPDFHNAMNGKDALPIFNEFVEKLRSSHCPDKVKTGSFGEHMEVSLVNDGPVTLVLENATKNAPNTETQSPP</sequence>
<keyword evidence="5" id="KW-0378">Hydrolase</keyword>
<protein>
    <recommendedName>
        <fullName evidence="2 5">D-aminoacyl-tRNA deacylase</fullName>
        <ecNumber evidence="2 5">3.1.1.96</ecNumber>
    </recommendedName>
</protein>
<dbReference type="HAMAP" id="MF_00518">
    <property type="entry name" value="Deacylase_Dtd"/>
    <property type="match status" value="1"/>
</dbReference>
<evidence type="ECO:0000256" key="1">
    <source>
        <dbReference type="ARBA" id="ARBA00009673"/>
    </source>
</evidence>
<dbReference type="InterPro" id="IPR003732">
    <property type="entry name" value="Daa-tRNA_deacyls_DTD"/>
</dbReference>
<evidence type="ECO:0000256" key="5">
    <source>
        <dbReference type="RuleBase" id="RU003470"/>
    </source>
</evidence>
<evidence type="ECO:0000256" key="2">
    <source>
        <dbReference type="ARBA" id="ARBA00013056"/>
    </source>
</evidence>
<evidence type="ECO:0000313" key="6">
    <source>
        <dbReference type="EMBL" id="KAJ1614313.1"/>
    </source>
</evidence>
<dbReference type="InterPro" id="IPR023509">
    <property type="entry name" value="DTD-like_sf"/>
</dbReference>
<name>A0ABQ8PCB7_9CRYT</name>
<evidence type="ECO:0000313" key="7">
    <source>
        <dbReference type="Proteomes" id="UP001071777"/>
    </source>
</evidence>
<dbReference type="Gene3D" id="3.50.80.10">
    <property type="entry name" value="D-tyrosyl-tRNA(Tyr) deacylase"/>
    <property type="match status" value="1"/>
</dbReference>
<accession>A0ABQ8PCB7</accession>
<comment type="catalytic activity">
    <reaction evidence="3">
        <text>glycyl-tRNA(Ala) + H2O = tRNA(Ala) + glycine + H(+)</text>
        <dbReference type="Rhea" id="RHEA:53744"/>
        <dbReference type="Rhea" id="RHEA-COMP:9657"/>
        <dbReference type="Rhea" id="RHEA-COMP:13640"/>
        <dbReference type="ChEBI" id="CHEBI:15377"/>
        <dbReference type="ChEBI" id="CHEBI:15378"/>
        <dbReference type="ChEBI" id="CHEBI:57305"/>
        <dbReference type="ChEBI" id="CHEBI:78442"/>
        <dbReference type="ChEBI" id="CHEBI:78522"/>
        <dbReference type="EC" id="3.1.1.96"/>
    </reaction>
</comment>
<gene>
    <name evidence="6" type="ORF">OJ252_694</name>
</gene>
<keyword evidence="7" id="KW-1185">Reference proteome</keyword>
<comment type="subcellular location">
    <subcellularLocation>
        <location evidence="5">Cytoplasm</location>
    </subcellularLocation>
</comment>
<dbReference type="Proteomes" id="UP001071777">
    <property type="component" value="Unassembled WGS sequence"/>
</dbReference>
<organism evidence="6 7">
    <name type="scientific">Cryptosporidium canis</name>
    <dbReference type="NCBI Taxonomy" id="195482"/>
    <lineage>
        <taxon>Eukaryota</taxon>
        <taxon>Sar</taxon>
        <taxon>Alveolata</taxon>
        <taxon>Apicomplexa</taxon>
        <taxon>Conoidasida</taxon>
        <taxon>Coccidia</taxon>
        <taxon>Eucoccidiorida</taxon>
        <taxon>Eimeriorina</taxon>
        <taxon>Cryptosporidiidae</taxon>
        <taxon>Cryptosporidium</taxon>
    </lineage>
</organism>
<dbReference type="Pfam" id="PF02580">
    <property type="entry name" value="Tyr_Deacylase"/>
    <property type="match status" value="1"/>
</dbReference>
<keyword evidence="5" id="KW-0694">RNA-binding</keyword>
<keyword evidence="5" id="KW-0963">Cytoplasm</keyword>
<dbReference type="EC" id="3.1.1.96" evidence="2 5"/>
<keyword evidence="5" id="KW-0820">tRNA-binding</keyword>
<evidence type="ECO:0000256" key="4">
    <source>
        <dbReference type="ARBA" id="ARBA00048018"/>
    </source>
</evidence>
<dbReference type="SUPFAM" id="SSF69500">
    <property type="entry name" value="DTD-like"/>
    <property type="match status" value="1"/>
</dbReference>
<evidence type="ECO:0000256" key="3">
    <source>
        <dbReference type="ARBA" id="ARBA00047676"/>
    </source>
</evidence>
<dbReference type="NCBIfam" id="TIGR00256">
    <property type="entry name" value="D-aminoacyl-tRNA deacylase"/>
    <property type="match status" value="1"/>
</dbReference>
<dbReference type="EMBL" id="JAPCXB010000024">
    <property type="protein sequence ID" value="KAJ1614313.1"/>
    <property type="molecule type" value="Genomic_DNA"/>
</dbReference>
<comment type="caution">
    <text evidence="6">The sequence shown here is derived from an EMBL/GenBank/DDBJ whole genome shotgun (WGS) entry which is preliminary data.</text>
</comment>
<reference evidence="6" key="1">
    <citation type="submission" date="2022-10" db="EMBL/GenBank/DDBJ databases">
        <title>Adaptive evolution leads to modifications in subtelomeric GC content in a zoonotic Cryptosporidium species.</title>
        <authorList>
            <person name="Li J."/>
            <person name="Feng Y."/>
            <person name="Xiao L."/>
        </authorList>
    </citation>
    <scope>NUCLEOTIDE SEQUENCE</scope>
    <source>
        <strain evidence="6">25894</strain>
    </source>
</reference>
<comment type="catalytic activity">
    <reaction evidence="4">
        <text>a D-aminoacyl-tRNA + H2O = a tRNA + a D-alpha-amino acid + H(+)</text>
        <dbReference type="Rhea" id="RHEA:13953"/>
        <dbReference type="Rhea" id="RHEA-COMP:10123"/>
        <dbReference type="Rhea" id="RHEA-COMP:10124"/>
        <dbReference type="ChEBI" id="CHEBI:15377"/>
        <dbReference type="ChEBI" id="CHEBI:15378"/>
        <dbReference type="ChEBI" id="CHEBI:59871"/>
        <dbReference type="ChEBI" id="CHEBI:78442"/>
        <dbReference type="ChEBI" id="CHEBI:79333"/>
        <dbReference type="EC" id="3.1.1.96"/>
    </reaction>
</comment>
<proteinExistence type="inferred from homology"/>
<comment type="similarity">
    <text evidence="1 5">Belongs to the DTD family.</text>
</comment>
<dbReference type="PANTHER" id="PTHR10472:SF5">
    <property type="entry name" value="D-AMINOACYL-TRNA DEACYLASE 1"/>
    <property type="match status" value="1"/>
</dbReference>
<dbReference type="PANTHER" id="PTHR10472">
    <property type="entry name" value="D-TYROSYL-TRNA TYR DEACYLASE"/>
    <property type="match status" value="1"/>
</dbReference>